<keyword evidence="5" id="KW-1185">Reference proteome</keyword>
<dbReference type="Proteomes" id="UP000076858">
    <property type="component" value="Unassembled WGS sequence"/>
</dbReference>
<dbReference type="AlphaFoldDB" id="A0A0P4ZXI7"/>
<feature type="chain" id="PRO_5013461784" evidence="1">
    <location>
        <begin position="17"/>
        <end position="83"/>
    </location>
</feature>
<protein>
    <submittedName>
        <fullName evidence="2">Uncharacterized protein</fullName>
    </submittedName>
</protein>
<evidence type="ECO:0000313" key="5">
    <source>
        <dbReference type="Proteomes" id="UP000076858"/>
    </source>
</evidence>
<feature type="signal peptide" evidence="1">
    <location>
        <begin position="1"/>
        <end position="16"/>
    </location>
</feature>
<evidence type="ECO:0000313" key="4">
    <source>
        <dbReference type="EMBL" id="KZS03024.1"/>
    </source>
</evidence>
<proteinExistence type="predicted"/>
<organism evidence="2">
    <name type="scientific">Daphnia magna</name>
    <dbReference type="NCBI Taxonomy" id="35525"/>
    <lineage>
        <taxon>Eukaryota</taxon>
        <taxon>Metazoa</taxon>
        <taxon>Ecdysozoa</taxon>
        <taxon>Arthropoda</taxon>
        <taxon>Crustacea</taxon>
        <taxon>Branchiopoda</taxon>
        <taxon>Diplostraca</taxon>
        <taxon>Cladocera</taxon>
        <taxon>Anomopoda</taxon>
        <taxon>Daphniidae</taxon>
        <taxon>Daphnia</taxon>
    </lineage>
</organism>
<keyword evidence="1" id="KW-0732">Signal</keyword>
<name>A0A0P4ZXI7_9CRUS</name>
<reference evidence="2" key="1">
    <citation type="submission" date="2015-10" db="EMBL/GenBank/DDBJ databases">
        <title>Daphnia magna gene sets from two clonal populations assembled and annotated with EvidentialGene.</title>
        <authorList>
            <person name="Gilbert D."/>
            <person name="Podicheti R."/>
            <person name="Orsini L."/>
            <person name="Colbourne J."/>
            <person name="Pfrender M."/>
        </authorList>
    </citation>
    <scope>NUCLEOTIDE SEQUENCE</scope>
</reference>
<sequence length="83" mass="9613">MKILVIVALLIAVVTCMPVSEESPKPPAEPVSVKTDEADLKTSDYLYNPYLPYGYGYGYGYGLPYPYYYPPFYYNYYPYSYWG</sequence>
<evidence type="ECO:0000313" key="3">
    <source>
        <dbReference type="EMBL" id="JAN57999.1"/>
    </source>
</evidence>
<accession>A0A0P4ZXI7</accession>
<gene>
    <name evidence="4" type="ORF">APZ42_034490</name>
</gene>
<dbReference type="EMBL" id="LRGB01003375">
    <property type="protein sequence ID" value="KZS03024.1"/>
    <property type="molecule type" value="Genomic_DNA"/>
</dbReference>
<evidence type="ECO:0000256" key="1">
    <source>
        <dbReference type="SAM" id="SignalP"/>
    </source>
</evidence>
<dbReference type="EMBL" id="GDIP01206654">
    <property type="protein sequence ID" value="JAJ16748.1"/>
    <property type="molecule type" value="Transcribed_RNA"/>
</dbReference>
<reference evidence="3" key="2">
    <citation type="submission" date="2015-10" db="EMBL/GenBank/DDBJ databases">
        <title>EvidentialGene: Evidence-directed Construction of Complete mRNA Transcriptomes without Genomes.</title>
        <authorList>
            <person name="Gilbert D.G."/>
        </authorList>
    </citation>
    <scope>NUCLEOTIDE SEQUENCE</scope>
</reference>
<reference evidence="4 5" key="4">
    <citation type="submission" date="2016-03" db="EMBL/GenBank/DDBJ databases">
        <title>EvidentialGene: Evidence-directed Construction of Genes on Genomes.</title>
        <authorList>
            <person name="Gilbert D.G."/>
            <person name="Choi J.-H."/>
            <person name="Mockaitis K."/>
            <person name="Colbourne J."/>
            <person name="Pfrender M."/>
        </authorList>
    </citation>
    <scope>NUCLEOTIDE SEQUENCE [LARGE SCALE GENOMIC DNA]</scope>
    <source>
        <strain evidence="4 5">Xinb3</strain>
        <tissue evidence="4">Complete organism</tissue>
    </source>
</reference>
<reference evidence="2" key="3">
    <citation type="submission" date="2015-10" db="EMBL/GenBank/DDBJ databases">
        <authorList>
            <person name="Gilbert D.G."/>
        </authorList>
    </citation>
    <scope>NUCLEOTIDE SEQUENCE</scope>
</reference>
<evidence type="ECO:0000313" key="2">
    <source>
        <dbReference type="EMBL" id="JAJ16748.1"/>
    </source>
</evidence>
<dbReference type="EMBL" id="GDIQ01036738">
    <property type="protein sequence ID" value="JAN57999.1"/>
    <property type="molecule type" value="Transcribed_RNA"/>
</dbReference>